<dbReference type="EMBL" id="JAPDHZ010000003">
    <property type="protein sequence ID" value="MDG0792137.1"/>
    <property type="molecule type" value="Genomic_DNA"/>
</dbReference>
<evidence type="ECO:0000256" key="5">
    <source>
        <dbReference type="ARBA" id="ARBA00023288"/>
    </source>
</evidence>
<dbReference type="PANTHER" id="PTHR43649">
    <property type="entry name" value="ARABINOSE-BINDING PROTEIN-RELATED"/>
    <property type="match status" value="1"/>
</dbReference>
<dbReference type="PROSITE" id="PS51257">
    <property type="entry name" value="PROKAR_LIPOPROTEIN"/>
    <property type="match status" value="1"/>
</dbReference>
<evidence type="ECO:0000313" key="8">
    <source>
        <dbReference type="EMBL" id="MDG0792137.1"/>
    </source>
</evidence>
<feature type="region of interest" description="Disordered" evidence="6">
    <location>
        <begin position="19"/>
        <end position="55"/>
    </location>
</feature>
<feature type="compositionally biased region" description="Low complexity" evidence="6">
    <location>
        <begin position="30"/>
        <end position="55"/>
    </location>
</feature>
<evidence type="ECO:0000256" key="6">
    <source>
        <dbReference type="SAM" id="MobiDB-lite"/>
    </source>
</evidence>
<sequence>MKSLKWTWAAAAAVALTVSGCGNNNNNEPAASSSSSADASQTASATQSTSASASAALPDPAKIRIFTENNTAWPPKPDWGVWKWVKEETNIDVEQVLATGPESLALAVSSGDMPDVLSVFPNDVQKFGSQGAFEDLSKHMDQMPNVKAFLDSHPDVKSRVVSPNGEIYSIINDGAGEGSQMVWFYRDDIFKKNNLEVPKTWDELYTVAKKLKEIYPDSYPFLFRHGLSTLDTFGPSFDIYPEFYQDPADPTKMKFGLEDPNAKTMVEWLNKFVKEKLIPPDWLTMDYKAWTQFMSTNKAFVTVQFIGQIEIMNSQLTDGHLQFMAPPIGAGDKPYLPKGGQEGYGLAVASTSKNMDAALRYLDYIFSEKGKDIQSWGKEGETYTVVDGKRKFNDNYKEANDLRVISGIQTAATYGWFDFNAWLSLVKPEEQYAYVEAPKYRFPVAYSRPNLTSDEAAALSTSNDQLWKFWTGEVTKFINGDRPMSEWDAFIKDLGKHDLEKVRTTYQTALDRQLANTK</sequence>
<evidence type="ECO:0000256" key="2">
    <source>
        <dbReference type="ARBA" id="ARBA00022729"/>
    </source>
</evidence>
<dbReference type="InterPro" id="IPR050490">
    <property type="entry name" value="Bact_solute-bd_prot1"/>
</dbReference>
<protein>
    <submittedName>
        <fullName evidence="8">Extracellular solute-binding protein</fullName>
    </submittedName>
</protein>
<dbReference type="InterPro" id="IPR006059">
    <property type="entry name" value="SBP"/>
</dbReference>
<dbReference type="Gene3D" id="3.40.190.10">
    <property type="entry name" value="Periplasmic binding protein-like II"/>
    <property type="match status" value="2"/>
</dbReference>
<reference evidence="8 9" key="1">
    <citation type="submission" date="2022-10" db="EMBL/GenBank/DDBJ databases">
        <title>Comparative genomic analysis of Cohnella hashimotonis sp. nov., isolated from the International Space Station.</title>
        <authorList>
            <person name="Simpson A."/>
            <person name="Venkateswaran K."/>
        </authorList>
    </citation>
    <scope>NUCLEOTIDE SEQUENCE [LARGE SCALE GENOMIC DNA]</scope>
    <source>
        <strain evidence="8 9">DSM 18997</strain>
    </source>
</reference>
<keyword evidence="5" id="KW-0449">Lipoprotein</keyword>
<keyword evidence="3" id="KW-0472">Membrane</keyword>
<feature type="compositionally biased region" description="Polar residues" evidence="6">
    <location>
        <begin position="20"/>
        <end position="29"/>
    </location>
</feature>
<dbReference type="Proteomes" id="UP001153387">
    <property type="component" value="Unassembled WGS sequence"/>
</dbReference>
<accession>A0A9X4KKN1</accession>
<evidence type="ECO:0000256" key="7">
    <source>
        <dbReference type="SAM" id="SignalP"/>
    </source>
</evidence>
<feature type="signal peptide" evidence="7">
    <location>
        <begin position="1"/>
        <end position="24"/>
    </location>
</feature>
<organism evidence="8 9">
    <name type="scientific">Cohnella ginsengisoli</name>
    <dbReference type="NCBI Taxonomy" id="425004"/>
    <lineage>
        <taxon>Bacteria</taxon>
        <taxon>Bacillati</taxon>
        <taxon>Bacillota</taxon>
        <taxon>Bacilli</taxon>
        <taxon>Bacillales</taxon>
        <taxon>Paenibacillaceae</taxon>
        <taxon>Cohnella</taxon>
    </lineage>
</organism>
<keyword evidence="4" id="KW-0564">Palmitate</keyword>
<keyword evidence="9" id="KW-1185">Reference proteome</keyword>
<feature type="chain" id="PRO_5040759011" evidence="7">
    <location>
        <begin position="25"/>
        <end position="518"/>
    </location>
</feature>
<name>A0A9X4KKN1_9BACL</name>
<dbReference type="SUPFAM" id="SSF53850">
    <property type="entry name" value="Periplasmic binding protein-like II"/>
    <property type="match status" value="1"/>
</dbReference>
<comment type="caution">
    <text evidence="8">The sequence shown here is derived from an EMBL/GenBank/DDBJ whole genome shotgun (WGS) entry which is preliminary data.</text>
</comment>
<dbReference type="AlphaFoldDB" id="A0A9X4KKN1"/>
<evidence type="ECO:0000256" key="4">
    <source>
        <dbReference type="ARBA" id="ARBA00023139"/>
    </source>
</evidence>
<evidence type="ECO:0000256" key="3">
    <source>
        <dbReference type="ARBA" id="ARBA00023136"/>
    </source>
</evidence>
<proteinExistence type="predicted"/>
<dbReference type="Pfam" id="PF01547">
    <property type="entry name" value="SBP_bac_1"/>
    <property type="match status" value="1"/>
</dbReference>
<gene>
    <name evidence="8" type="ORF">OMP38_15640</name>
</gene>
<evidence type="ECO:0000256" key="1">
    <source>
        <dbReference type="ARBA" id="ARBA00022475"/>
    </source>
</evidence>
<keyword evidence="2 7" id="KW-0732">Signal</keyword>
<dbReference type="RefSeq" id="WP_277565960.1">
    <property type="nucleotide sequence ID" value="NZ_JAPDHZ010000003.1"/>
</dbReference>
<dbReference type="PANTHER" id="PTHR43649:SF33">
    <property type="entry name" value="POLYGALACTURONAN_RHAMNOGALACTURONAN-BINDING PROTEIN YTCQ"/>
    <property type="match status" value="1"/>
</dbReference>
<evidence type="ECO:0000313" key="9">
    <source>
        <dbReference type="Proteomes" id="UP001153387"/>
    </source>
</evidence>
<keyword evidence="1" id="KW-1003">Cell membrane</keyword>